<gene>
    <name evidence="1" type="ORF">TrST_g10600</name>
</gene>
<dbReference type="Proteomes" id="UP001165085">
    <property type="component" value="Unassembled WGS sequence"/>
</dbReference>
<dbReference type="OrthoDB" id="10382206at2759"/>
<sequence length="291" mass="31396">MGNLSACPLPPPYSFATSLSIGDVEEVARRFRVSPPQTEKDKGTKFGVNCTANYLKTILTGVVEGVFMASQGGTASPPASIASDDGQHPTSGVDVEALFDGFMSGKLISASDGWMSFEQPKENDDQSAPPQGSLPKVNTTTINILPVLGALVVFAMPSLSNLDNHELRLNLLFDLFYFAGNDGTMGKDDILLMAISIFRGISVFMRNSEFNMFEKDGEEREEGRNLFNVDSVERFIVSECLGGEEGKAVEKAELVSILKKLIASGLEGVDVERSEDVFGVFSLSELVDAED</sequence>
<protein>
    <submittedName>
        <fullName evidence="1">Uncharacterized protein</fullName>
    </submittedName>
</protein>
<comment type="caution">
    <text evidence="1">The sequence shown here is derived from an EMBL/GenBank/DDBJ whole genome shotgun (WGS) entry which is preliminary data.</text>
</comment>
<name>A0A9W7EHD7_9STRA</name>
<accession>A0A9W7EHD7</accession>
<dbReference type="EMBL" id="BRXY01000216">
    <property type="protein sequence ID" value="GMH77990.1"/>
    <property type="molecule type" value="Genomic_DNA"/>
</dbReference>
<keyword evidence="2" id="KW-1185">Reference proteome</keyword>
<dbReference type="AlphaFoldDB" id="A0A9W7EHD7"/>
<proteinExistence type="predicted"/>
<organism evidence="1 2">
    <name type="scientific">Triparma strigata</name>
    <dbReference type="NCBI Taxonomy" id="1606541"/>
    <lineage>
        <taxon>Eukaryota</taxon>
        <taxon>Sar</taxon>
        <taxon>Stramenopiles</taxon>
        <taxon>Ochrophyta</taxon>
        <taxon>Bolidophyceae</taxon>
        <taxon>Parmales</taxon>
        <taxon>Triparmaceae</taxon>
        <taxon>Triparma</taxon>
    </lineage>
</organism>
<evidence type="ECO:0000313" key="1">
    <source>
        <dbReference type="EMBL" id="GMH77990.1"/>
    </source>
</evidence>
<evidence type="ECO:0000313" key="2">
    <source>
        <dbReference type="Proteomes" id="UP001165085"/>
    </source>
</evidence>
<reference evidence="2" key="1">
    <citation type="journal article" date="2023" name="Commun. Biol.">
        <title>Genome analysis of Parmales, the sister group of diatoms, reveals the evolutionary specialization of diatoms from phago-mixotrophs to photoautotrophs.</title>
        <authorList>
            <person name="Ban H."/>
            <person name="Sato S."/>
            <person name="Yoshikawa S."/>
            <person name="Yamada K."/>
            <person name="Nakamura Y."/>
            <person name="Ichinomiya M."/>
            <person name="Sato N."/>
            <person name="Blanc-Mathieu R."/>
            <person name="Endo H."/>
            <person name="Kuwata A."/>
            <person name="Ogata H."/>
        </authorList>
    </citation>
    <scope>NUCLEOTIDE SEQUENCE [LARGE SCALE GENOMIC DNA]</scope>
    <source>
        <strain evidence="2">NIES 3701</strain>
    </source>
</reference>